<dbReference type="SMART" id="SM00895">
    <property type="entry name" value="FCD"/>
    <property type="match status" value="1"/>
</dbReference>
<reference evidence="5 6" key="1">
    <citation type="submission" date="2020-07" db="EMBL/GenBank/DDBJ databases">
        <title>Taxonomic revisions and descriptions of new bacterial species based on genomic comparisons in the high-G+C-content subgroup of the family Alcaligenaceae.</title>
        <authorList>
            <person name="Szabo A."/>
            <person name="Felfoldi T."/>
        </authorList>
    </citation>
    <scope>NUCLEOTIDE SEQUENCE [LARGE SCALE GENOMIC DNA]</scope>
    <source>
        <strain evidence="5 6">LMG 24012</strain>
    </source>
</reference>
<dbReference type="SUPFAM" id="SSF46785">
    <property type="entry name" value="Winged helix' DNA-binding domain"/>
    <property type="match status" value="1"/>
</dbReference>
<evidence type="ECO:0000256" key="2">
    <source>
        <dbReference type="ARBA" id="ARBA00023125"/>
    </source>
</evidence>
<keyword evidence="2" id="KW-0238">DNA-binding</keyword>
<protein>
    <submittedName>
        <fullName evidence="5">GntR family transcriptional regulator</fullName>
    </submittedName>
</protein>
<proteinExistence type="predicted"/>
<keyword evidence="6" id="KW-1185">Reference proteome</keyword>
<sequence length="228" mass="26015">MSFSASSFNPLWLSVVEPLRRRIVEGEILPGQPLSENLLAAEFGVSRTPVREALRILMEEGLVEMLPGRKLRVVVPKPADIHEVYDIRWIIESEAIRRLTARPERAARVCRQLDVHCKNGDDALRRQDRKGLALANEHFHEEIVLALDNRRLHAQFRTIYNIISLYRHQTLQSESWAAKGHDDHARLVGLIRQGDTEGALALLRSHLELAENVLARRFAARDQAPHEA</sequence>
<evidence type="ECO:0000313" key="5">
    <source>
        <dbReference type="EMBL" id="NYT48967.1"/>
    </source>
</evidence>
<dbReference type="Pfam" id="PF00392">
    <property type="entry name" value="GntR"/>
    <property type="match status" value="1"/>
</dbReference>
<evidence type="ECO:0000256" key="3">
    <source>
        <dbReference type="ARBA" id="ARBA00023163"/>
    </source>
</evidence>
<dbReference type="EMBL" id="JACCEM010000003">
    <property type="protein sequence ID" value="NYT48967.1"/>
    <property type="molecule type" value="Genomic_DNA"/>
</dbReference>
<evidence type="ECO:0000259" key="4">
    <source>
        <dbReference type="PROSITE" id="PS50949"/>
    </source>
</evidence>
<dbReference type="AlphaFoldDB" id="A0A853FXY2"/>
<dbReference type="Gene3D" id="1.20.120.530">
    <property type="entry name" value="GntR ligand-binding domain-like"/>
    <property type="match status" value="1"/>
</dbReference>
<dbReference type="SMART" id="SM00345">
    <property type="entry name" value="HTH_GNTR"/>
    <property type="match status" value="1"/>
</dbReference>
<keyword evidence="1" id="KW-0805">Transcription regulation</keyword>
<dbReference type="InterPro" id="IPR008920">
    <property type="entry name" value="TF_FadR/GntR_C"/>
</dbReference>
<dbReference type="Gene3D" id="1.10.10.10">
    <property type="entry name" value="Winged helix-like DNA-binding domain superfamily/Winged helix DNA-binding domain"/>
    <property type="match status" value="1"/>
</dbReference>
<dbReference type="InterPro" id="IPR000524">
    <property type="entry name" value="Tscrpt_reg_HTH_GntR"/>
</dbReference>
<dbReference type="Pfam" id="PF07729">
    <property type="entry name" value="FCD"/>
    <property type="match status" value="1"/>
</dbReference>
<organism evidence="5 6">
    <name type="scientific">Parapusillimonas granuli</name>
    <dbReference type="NCBI Taxonomy" id="380911"/>
    <lineage>
        <taxon>Bacteria</taxon>
        <taxon>Pseudomonadati</taxon>
        <taxon>Pseudomonadota</taxon>
        <taxon>Betaproteobacteria</taxon>
        <taxon>Burkholderiales</taxon>
        <taxon>Alcaligenaceae</taxon>
        <taxon>Parapusillimonas</taxon>
    </lineage>
</organism>
<evidence type="ECO:0000256" key="1">
    <source>
        <dbReference type="ARBA" id="ARBA00023015"/>
    </source>
</evidence>
<dbReference type="InterPro" id="IPR036390">
    <property type="entry name" value="WH_DNA-bd_sf"/>
</dbReference>
<dbReference type="InterPro" id="IPR011711">
    <property type="entry name" value="GntR_C"/>
</dbReference>
<dbReference type="SUPFAM" id="SSF48008">
    <property type="entry name" value="GntR ligand-binding domain-like"/>
    <property type="match status" value="1"/>
</dbReference>
<evidence type="ECO:0000313" key="6">
    <source>
        <dbReference type="Proteomes" id="UP000559809"/>
    </source>
</evidence>
<name>A0A853FXY2_9BURK</name>
<dbReference type="PRINTS" id="PR00035">
    <property type="entry name" value="HTHGNTR"/>
</dbReference>
<keyword evidence="3" id="KW-0804">Transcription</keyword>
<dbReference type="InterPro" id="IPR036388">
    <property type="entry name" value="WH-like_DNA-bd_sf"/>
</dbReference>
<dbReference type="PANTHER" id="PTHR43537:SF5">
    <property type="entry name" value="UXU OPERON TRANSCRIPTIONAL REGULATOR"/>
    <property type="match status" value="1"/>
</dbReference>
<dbReference type="CDD" id="cd07377">
    <property type="entry name" value="WHTH_GntR"/>
    <property type="match status" value="1"/>
</dbReference>
<dbReference type="Proteomes" id="UP000559809">
    <property type="component" value="Unassembled WGS sequence"/>
</dbReference>
<dbReference type="RefSeq" id="WP_180154265.1">
    <property type="nucleotide sequence ID" value="NZ_JACCEM010000003.1"/>
</dbReference>
<feature type="domain" description="HTH gntR-type" evidence="4">
    <location>
        <begin position="9"/>
        <end position="76"/>
    </location>
</feature>
<dbReference type="GO" id="GO:0003700">
    <property type="term" value="F:DNA-binding transcription factor activity"/>
    <property type="evidence" value="ECO:0007669"/>
    <property type="project" value="InterPro"/>
</dbReference>
<dbReference type="GO" id="GO:0003677">
    <property type="term" value="F:DNA binding"/>
    <property type="evidence" value="ECO:0007669"/>
    <property type="project" value="UniProtKB-KW"/>
</dbReference>
<gene>
    <name evidence="5" type="ORF">H0A72_06545</name>
</gene>
<dbReference type="PROSITE" id="PS50949">
    <property type="entry name" value="HTH_GNTR"/>
    <property type="match status" value="1"/>
</dbReference>
<dbReference type="PANTHER" id="PTHR43537">
    <property type="entry name" value="TRANSCRIPTIONAL REGULATOR, GNTR FAMILY"/>
    <property type="match status" value="1"/>
</dbReference>
<comment type="caution">
    <text evidence="5">The sequence shown here is derived from an EMBL/GenBank/DDBJ whole genome shotgun (WGS) entry which is preliminary data.</text>
</comment>
<accession>A0A853FXY2</accession>